<protein>
    <submittedName>
        <fullName evidence="2">Uncharacterized protein</fullName>
    </submittedName>
</protein>
<accession>A0ABN3THI5</accession>
<proteinExistence type="predicted"/>
<feature type="region of interest" description="Disordered" evidence="1">
    <location>
        <begin position="60"/>
        <end position="97"/>
    </location>
</feature>
<organism evidence="2 3">
    <name type="scientific">Streptomyces violaceolatus</name>
    <dbReference type="NCBI Taxonomy" id="67378"/>
    <lineage>
        <taxon>Bacteria</taxon>
        <taxon>Bacillati</taxon>
        <taxon>Actinomycetota</taxon>
        <taxon>Actinomycetes</taxon>
        <taxon>Kitasatosporales</taxon>
        <taxon>Streptomycetaceae</taxon>
        <taxon>Streptomyces</taxon>
        <taxon>Streptomyces violaceoruber group</taxon>
    </lineage>
</organism>
<gene>
    <name evidence="2" type="ORF">GCM10010310_80480</name>
</gene>
<comment type="caution">
    <text evidence="2">The sequence shown here is derived from an EMBL/GenBank/DDBJ whole genome shotgun (WGS) entry which is preliminary data.</text>
</comment>
<dbReference type="EMBL" id="BAAASK010000072">
    <property type="protein sequence ID" value="GAA2705582.1"/>
    <property type="molecule type" value="Genomic_DNA"/>
</dbReference>
<evidence type="ECO:0000313" key="2">
    <source>
        <dbReference type="EMBL" id="GAA2705582.1"/>
    </source>
</evidence>
<name>A0ABN3THI5_9ACTN</name>
<sequence>MTPVSDARIPVTSTTQPTANRFICHWPAAGSGDLPHISGRSESERLLKVFGDVLAAVREAAESADTASAPNSEKDTGTATIDAPGSGTVDGAGEPAV</sequence>
<reference evidence="2 3" key="1">
    <citation type="journal article" date="2019" name="Int. J. Syst. Evol. Microbiol.">
        <title>The Global Catalogue of Microorganisms (GCM) 10K type strain sequencing project: providing services to taxonomists for standard genome sequencing and annotation.</title>
        <authorList>
            <consortium name="The Broad Institute Genomics Platform"/>
            <consortium name="The Broad Institute Genome Sequencing Center for Infectious Disease"/>
            <person name="Wu L."/>
            <person name="Ma J."/>
        </authorList>
    </citation>
    <scope>NUCLEOTIDE SEQUENCE [LARGE SCALE GENOMIC DNA]</scope>
    <source>
        <strain evidence="2 3">JCM 4531</strain>
    </source>
</reference>
<dbReference type="Proteomes" id="UP001499989">
    <property type="component" value="Unassembled WGS sequence"/>
</dbReference>
<evidence type="ECO:0000256" key="1">
    <source>
        <dbReference type="SAM" id="MobiDB-lite"/>
    </source>
</evidence>
<evidence type="ECO:0000313" key="3">
    <source>
        <dbReference type="Proteomes" id="UP001499989"/>
    </source>
</evidence>
<dbReference type="RefSeq" id="WP_319125358.1">
    <property type="nucleotide sequence ID" value="NZ_BAAASK010000072.1"/>
</dbReference>
<keyword evidence="3" id="KW-1185">Reference proteome</keyword>